<gene>
    <name evidence="2" type="ORF">KVH43_12870</name>
</gene>
<keyword evidence="1" id="KW-0472">Membrane</keyword>
<evidence type="ECO:0000256" key="1">
    <source>
        <dbReference type="SAM" id="Phobius"/>
    </source>
</evidence>
<keyword evidence="1" id="KW-0812">Transmembrane</keyword>
<keyword evidence="1" id="KW-1133">Transmembrane helix</keyword>
<evidence type="ECO:0000313" key="3">
    <source>
        <dbReference type="Proteomes" id="UP000886818"/>
    </source>
</evidence>
<keyword evidence="3" id="KW-1185">Reference proteome</keyword>
<organism evidence="2 3">
    <name type="scientific">Crassaminicella indica</name>
    <dbReference type="NCBI Taxonomy" id="2855394"/>
    <lineage>
        <taxon>Bacteria</taxon>
        <taxon>Bacillati</taxon>
        <taxon>Bacillota</taxon>
        <taxon>Clostridia</taxon>
        <taxon>Eubacteriales</taxon>
        <taxon>Clostridiaceae</taxon>
        <taxon>Crassaminicella</taxon>
    </lineage>
</organism>
<dbReference type="Proteomes" id="UP000886818">
    <property type="component" value="Chromosome"/>
</dbReference>
<accession>A0ABX8RCP4</accession>
<dbReference type="EMBL" id="CP078093">
    <property type="protein sequence ID" value="QXM06219.1"/>
    <property type="molecule type" value="Genomic_DNA"/>
</dbReference>
<dbReference type="RefSeq" id="WP_218282915.1">
    <property type="nucleotide sequence ID" value="NZ_CP078093.1"/>
</dbReference>
<evidence type="ECO:0000313" key="2">
    <source>
        <dbReference type="EMBL" id="QXM06219.1"/>
    </source>
</evidence>
<name>A0ABX8RCP4_9CLOT</name>
<feature type="transmembrane region" description="Helical" evidence="1">
    <location>
        <begin position="20"/>
        <end position="41"/>
    </location>
</feature>
<sequence length="202" mass="24343">MNLFKNKQVPSQEKARKNSLGQKFIILSILMIFITTSFVYLTQQDLIMKNSIVKSFFYIKQKKQIFTYLKSIQFIEEQFYTLVNETIDLKNQSIYQDNKELLQENIAAIDDMMIKLANVKTNYYMIENHYLFLEEMKTMRDVLLEKKLSVVYNDEKSLTRANEYLKKYFIVGQMRRSSLKKVFDKYDIIYLELDNRIKYITE</sequence>
<reference evidence="2" key="1">
    <citation type="submission" date="2021-07" db="EMBL/GenBank/DDBJ databases">
        <title>Complete genome sequence of Crassaminicella sp. 143-21, isolated from a deep-sea hydrothermal vent.</title>
        <authorList>
            <person name="Li X."/>
        </authorList>
    </citation>
    <scope>NUCLEOTIDE SEQUENCE</scope>
    <source>
        <strain evidence="2">143-21</strain>
    </source>
</reference>
<proteinExistence type="predicted"/>
<protein>
    <submittedName>
        <fullName evidence="2">Uncharacterized protein</fullName>
    </submittedName>
</protein>